<keyword evidence="2 4" id="KW-0732">Signal</keyword>
<dbReference type="GO" id="GO:0005886">
    <property type="term" value="C:plasma membrane"/>
    <property type="evidence" value="ECO:0007669"/>
    <property type="project" value="TreeGrafter"/>
</dbReference>
<keyword evidence="3" id="KW-0677">Repeat</keyword>
<feature type="signal peptide" evidence="4">
    <location>
        <begin position="1"/>
        <end position="22"/>
    </location>
</feature>
<dbReference type="Gene3D" id="3.80.10.10">
    <property type="entry name" value="Ribonuclease Inhibitor"/>
    <property type="match status" value="2"/>
</dbReference>
<evidence type="ECO:0000313" key="6">
    <source>
        <dbReference type="Proteomes" id="UP001153636"/>
    </source>
</evidence>
<dbReference type="Proteomes" id="UP001153636">
    <property type="component" value="Chromosome 15"/>
</dbReference>
<keyword evidence="1" id="KW-0433">Leucine-rich repeat</keyword>
<keyword evidence="6" id="KW-1185">Reference proteome</keyword>
<dbReference type="InterPro" id="IPR001611">
    <property type="entry name" value="Leu-rich_rpt"/>
</dbReference>
<proteinExistence type="predicted"/>
<reference evidence="5" key="1">
    <citation type="submission" date="2022-01" db="EMBL/GenBank/DDBJ databases">
        <authorList>
            <person name="King R."/>
        </authorList>
    </citation>
    <scope>NUCLEOTIDE SEQUENCE</scope>
</reference>
<protein>
    <submittedName>
        <fullName evidence="5">Uncharacterized protein</fullName>
    </submittedName>
</protein>
<evidence type="ECO:0000313" key="5">
    <source>
        <dbReference type="EMBL" id="CAH1103703.1"/>
    </source>
</evidence>
<gene>
    <name evidence="5" type="ORF">PSYICH_LOCUS4739</name>
</gene>
<feature type="chain" id="PRO_5040297204" evidence="4">
    <location>
        <begin position="23"/>
        <end position="369"/>
    </location>
</feature>
<sequence>MFVIRFVLVSCFGLVILKSVEAEFIKGYAGGVLVCENVTKITREVLNENYENFKSIRIWNTSEPFGISPFTNMKNLKIIQIGGSRIGIIYSETFKDLSHLQYVYIDHVIIGDIQESVFYNLPQLEKVEIMYTNIPFLRKGIFRNVPQLSLIYLQNNNIRYIENEPFYNVPYLKVLLLHNNLLTVVTKDMMYNLANLVHLNLANNSISIIEKNSFDATPILTKLNLEDNQLKTLDLDIFPSTGMENLKVIYLNSNQLMYLPSKFFTRTPALEEIGLSHNPWFCPCLFKIYGILNRSNIREVWVKEICIKSRDNPCKKPMPFSPWRLPICINRNVLDINCINTYSPKLSGKYLKYTKDYNEFFGHDIKLLY</sequence>
<dbReference type="SMART" id="SM00369">
    <property type="entry name" value="LRR_TYP"/>
    <property type="match status" value="6"/>
</dbReference>
<evidence type="ECO:0000256" key="2">
    <source>
        <dbReference type="ARBA" id="ARBA00022729"/>
    </source>
</evidence>
<accession>A0A9P0CND0</accession>
<dbReference type="OrthoDB" id="27267at2759"/>
<dbReference type="PANTHER" id="PTHR24369">
    <property type="entry name" value="ANTIGEN BSP, PUTATIVE-RELATED"/>
    <property type="match status" value="1"/>
</dbReference>
<dbReference type="PANTHER" id="PTHR24369:SF210">
    <property type="entry name" value="CHAOPTIN-RELATED"/>
    <property type="match status" value="1"/>
</dbReference>
<dbReference type="InterPro" id="IPR050541">
    <property type="entry name" value="LRR_TM_domain-containing"/>
</dbReference>
<evidence type="ECO:0000256" key="1">
    <source>
        <dbReference type="ARBA" id="ARBA00022614"/>
    </source>
</evidence>
<organism evidence="5 6">
    <name type="scientific">Psylliodes chrysocephalus</name>
    <dbReference type="NCBI Taxonomy" id="3402493"/>
    <lineage>
        <taxon>Eukaryota</taxon>
        <taxon>Metazoa</taxon>
        <taxon>Ecdysozoa</taxon>
        <taxon>Arthropoda</taxon>
        <taxon>Hexapoda</taxon>
        <taxon>Insecta</taxon>
        <taxon>Pterygota</taxon>
        <taxon>Neoptera</taxon>
        <taxon>Endopterygota</taxon>
        <taxon>Coleoptera</taxon>
        <taxon>Polyphaga</taxon>
        <taxon>Cucujiformia</taxon>
        <taxon>Chrysomeloidea</taxon>
        <taxon>Chrysomelidae</taxon>
        <taxon>Galerucinae</taxon>
        <taxon>Alticini</taxon>
        <taxon>Psylliodes</taxon>
    </lineage>
</organism>
<dbReference type="SUPFAM" id="SSF52058">
    <property type="entry name" value="L domain-like"/>
    <property type="match status" value="1"/>
</dbReference>
<dbReference type="EMBL" id="OV651827">
    <property type="protein sequence ID" value="CAH1103703.1"/>
    <property type="molecule type" value="Genomic_DNA"/>
</dbReference>
<evidence type="ECO:0000256" key="3">
    <source>
        <dbReference type="ARBA" id="ARBA00022737"/>
    </source>
</evidence>
<dbReference type="AlphaFoldDB" id="A0A9P0CND0"/>
<dbReference type="InterPro" id="IPR032675">
    <property type="entry name" value="LRR_dom_sf"/>
</dbReference>
<evidence type="ECO:0000256" key="4">
    <source>
        <dbReference type="SAM" id="SignalP"/>
    </source>
</evidence>
<name>A0A9P0CND0_9CUCU</name>
<dbReference type="InterPro" id="IPR003591">
    <property type="entry name" value="Leu-rich_rpt_typical-subtyp"/>
</dbReference>
<dbReference type="Pfam" id="PF13855">
    <property type="entry name" value="LRR_8"/>
    <property type="match status" value="2"/>
</dbReference>
<dbReference type="PROSITE" id="PS51450">
    <property type="entry name" value="LRR"/>
    <property type="match status" value="1"/>
</dbReference>